<evidence type="ECO:0000256" key="2">
    <source>
        <dbReference type="ARBA" id="ARBA00001946"/>
    </source>
</evidence>
<dbReference type="NCBIfam" id="TIGR00254">
    <property type="entry name" value="GGDEF"/>
    <property type="match status" value="1"/>
</dbReference>
<dbReference type="STRING" id="252474.B1A74_05595"/>
<dbReference type="PROSITE" id="PS50110">
    <property type="entry name" value="RESPONSE_REGULATORY"/>
    <property type="match status" value="1"/>
</dbReference>
<dbReference type="Proteomes" id="UP000189177">
    <property type="component" value="Unassembled WGS sequence"/>
</dbReference>
<dbReference type="RefSeq" id="WP_077244025.1">
    <property type="nucleotide sequence ID" value="NZ_MUZR01000016.1"/>
</dbReference>
<dbReference type="SUPFAM" id="SSF52172">
    <property type="entry name" value="CheY-like"/>
    <property type="match status" value="1"/>
</dbReference>
<protein>
    <recommendedName>
        <fullName evidence="10">Diguanylate cyclase response regulator</fullName>
    </recommendedName>
</protein>
<dbReference type="Gene3D" id="1.10.287.130">
    <property type="match status" value="1"/>
</dbReference>
<dbReference type="AlphaFoldDB" id="A0A1V2ZZ87"/>
<dbReference type="GO" id="GO:0052621">
    <property type="term" value="F:diguanylate cyclase activity"/>
    <property type="evidence" value="ECO:0007669"/>
    <property type="project" value="UniProtKB-EC"/>
</dbReference>
<evidence type="ECO:0000256" key="1">
    <source>
        <dbReference type="ARBA" id="ARBA00000085"/>
    </source>
</evidence>
<comment type="catalytic activity">
    <reaction evidence="3">
        <text>2 GTP = 3',3'-c-di-GMP + 2 diphosphate</text>
        <dbReference type="Rhea" id="RHEA:24898"/>
        <dbReference type="ChEBI" id="CHEBI:33019"/>
        <dbReference type="ChEBI" id="CHEBI:37565"/>
        <dbReference type="ChEBI" id="CHEBI:58805"/>
        <dbReference type="EC" id="2.7.7.65"/>
    </reaction>
</comment>
<feature type="region of interest" description="Disordered" evidence="5">
    <location>
        <begin position="126"/>
        <end position="164"/>
    </location>
</feature>
<dbReference type="InterPro" id="IPR043128">
    <property type="entry name" value="Rev_trsase/Diguanyl_cyclase"/>
</dbReference>
<dbReference type="FunFam" id="3.30.70.270:FF:000001">
    <property type="entry name" value="Diguanylate cyclase domain protein"/>
    <property type="match status" value="1"/>
</dbReference>
<dbReference type="PANTHER" id="PTHR45138:SF9">
    <property type="entry name" value="DIGUANYLATE CYCLASE DGCM-RELATED"/>
    <property type="match status" value="1"/>
</dbReference>
<evidence type="ECO:0000313" key="8">
    <source>
        <dbReference type="EMBL" id="OOC10422.1"/>
    </source>
</evidence>
<dbReference type="PROSITE" id="PS50887">
    <property type="entry name" value="GGDEF"/>
    <property type="match status" value="1"/>
</dbReference>
<evidence type="ECO:0000256" key="3">
    <source>
        <dbReference type="ARBA" id="ARBA00034247"/>
    </source>
</evidence>
<dbReference type="InterPro" id="IPR001789">
    <property type="entry name" value="Sig_transdc_resp-reg_receiver"/>
</dbReference>
<dbReference type="SMART" id="SM00448">
    <property type="entry name" value="REC"/>
    <property type="match status" value="1"/>
</dbReference>
<dbReference type="GO" id="GO:0000155">
    <property type="term" value="F:phosphorelay sensor kinase activity"/>
    <property type="evidence" value="ECO:0007669"/>
    <property type="project" value="InterPro"/>
</dbReference>
<dbReference type="Gene3D" id="3.40.50.2300">
    <property type="match status" value="1"/>
</dbReference>
<keyword evidence="4" id="KW-0597">Phosphoprotein</keyword>
<dbReference type="EMBL" id="MUZR01000016">
    <property type="protein sequence ID" value="OOC10422.1"/>
    <property type="molecule type" value="Genomic_DNA"/>
</dbReference>
<dbReference type="OrthoDB" id="9812260at2"/>
<comment type="cofactor">
    <cofactor evidence="2">
        <name>Mg(2+)</name>
        <dbReference type="ChEBI" id="CHEBI:18420"/>
    </cofactor>
</comment>
<comment type="catalytic activity">
    <reaction evidence="1">
        <text>ATP + protein L-histidine = ADP + protein N-phospho-L-histidine.</text>
        <dbReference type="EC" id="2.7.13.3"/>
    </reaction>
</comment>
<reference evidence="8 9" key="1">
    <citation type="submission" date="2017-02" db="EMBL/GenBank/DDBJ databases">
        <title>Genomic diversity within the haloalkaliphilic genus Thioalkalivibrio.</title>
        <authorList>
            <person name="Ahn A.-C."/>
            <person name="Meier-Kolthoff J."/>
            <person name="Overmars L."/>
            <person name="Richter M."/>
            <person name="Woyke T."/>
            <person name="Sorokin D.Y."/>
            <person name="Muyzer G."/>
        </authorList>
    </citation>
    <scope>NUCLEOTIDE SEQUENCE [LARGE SCALE GENOMIC DNA]</scope>
    <source>
        <strain evidence="8 9">HL17</strain>
    </source>
</reference>
<feature type="domain" description="Response regulatory" evidence="6">
    <location>
        <begin position="162"/>
        <end position="278"/>
    </location>
</feature>
<comment type="caution">
    <text evidence="8">The sequence shown here is derived from an EMBL/GenBank/DDBJ whole genome shotgun (WGS) entry which is preliminary data.</text>
</comment>
<dbReference type="Pfam" id="PF00990">
    <property type="entry name" value="GGDEF"/>
    <property type="match status" value="1"/>
</dbReference>
<organism evidence="8 9">
    <name type="scientific">Thioalkalivibrio halophilus</name>
    <dbReference type="NCBI Taxonomy" id="252474"/>
    <lineage>
        <taxon>Bacteria</taxon>
        <taxon>Pseudomonadati</taxon>
        <taxon>Pseudomonadota</taxon>
        <taxon>Gammaproteobacteria</taxon>
        <taxon>Chromatiales</taxon>
        <taxon>Ectothiorhodospiraceae</taxon>
        <taxon>Thioalkalivibrio</taxon>
    </lineage>
</organism>
<dbReference type="CDD" id="cd00082">
    <property type="entry name" value="HisKA"/>
    <property type="match status" value="1"/>
</dbReference>
<dbReference type="SUPFAM" id="SSF47384">
    <property type="entry name" value="Homodimeric domain of signal transducing histidine kinase"/>
    <property type="match status" value="1"/>
</dbReference>
<dbReference type="GO" id="GO:0005886">
    <property type="term" value="C:plasma membrane"/>
    <property type="evidence" value="ECO:0007669"/>
    <property type="project" value="TreeGrafter"/>
</dbReference>
<dbReference type="Gene3D" id="3.30.70.270">
    <property type="match status" value="1"/>
</dbReference>
<evidence type="ECO:0000256" key="5">
    <source>
        <dbReference type="SAM" id="MobiDB-lite"/>
    </source>
</evidence>
<dbReference type="GO" id="GO:1902201">
    <property type="term" value="P:negative regulation of bacterial-type flagellum-dependent cell motility"/>
    <property type="evidence" value="ECO:0007669"/>
    <property type="project" value="TreeGrafter"/>
</dbReference>
<feature type="modified residue" description="4-aspartylphosphate" evidence="4">
    <location>
        <position position="211"/>
    </location>
</feature>
<feature type="domain" description="GGDEF" evidence="7">
    <location>
        <begin position="328"/>
        <end position="470"/>
    </location>
</feature>
<dbReference type="GO" id="GO:0043709">
    <property type="term" value="P:cell adhesion involved in single-species biofilm formation"/>
    <property type="evidence" value="ECO:0007669"/>
    <property type="project" value="TreeGrafter"/>
</dbReference>
<proteinExistence type="predicted"/>
<keyword evidence="9" id="KW-1185">Reference proteome</keyword>
<dbReference type="InterPro" id="IPR003661">
    <property type="entry name" value="HisK_dim/P_dom"/>
</dbReference>
<dbReference type="PANTHER" id="PTHR45138">
    <property type="entry name" value="REGULATORY COMPONENTS OF SENSORY TRANSDUCTION SYSTEM"/>
    <property type="match status" value="1"/>
</dbReference>
<sequence>MNAANTNIRHDLRTPVNHIIGYAEMVQEDLEDAGIDGGSGQQLSALVQKAHELLEQVNRIRTPEEGGPPLEDQFAEWTDVLSDLTRLHSDVRAAVPEAGAGSLHGDLDKIGDAINHLADMVRAGSRTRLADPDPGPEASGPGDATGASSDAPPGEAPEDAPRILVVDDNRSNLEILARRLEREGYRVSAVTSGFHALARLGDENFDLILLDVVMPDMDGQEVLDRVRRKYGPTELPVIMVTGLYNSDSIVQALNAGANDYVTKPVDFPVALARIRTHLQLGELARDLAAANERLFRYSYMDGLTGIPNRRHFDEHYSREWDRASRESLPIAVVLMDIDYFKPFNDHYGHEAGDRVLKEVGRALDETPRRSSDLVARYGGEEFVAVLPGAEQSDARDFAERLRTSVEALGLEHSQSEAAAHVTLSVGVAGERPVTGGDEADDRRRQLLLRADEALYEAKEGGRNQVRCAPDPA</sequence>
<accession>A0A1V2ZZ87</accession>
<dbReference type="Pfam" id="PF00512">
    <property type="entry name" value="HisKA"/>
    <property type="match status" value="1"/>
</dbReference>
<dbReference type="SMART" id="SM00388">
    <property type="entry name" value="HisKA"/>
    <property type="match status" value="1"/>
</dbReference>
<evidence type="ECO:0000256" key="4">
    <source>
        <dbReference type="PROSITE-ProRule" id="PRU00169"/>
    </source>
</evidence>
<dbReference type="InterPro" id="IPR011006">
    <property type="entry name" value="CheY-like_superfamily"/>
</dbReference>
<dbReference type="InterPro" id="IPR050469">
    <property type="entry name" value="Diguanylate_Cyclase"/>
</dbReference>
<gene>
    <name evidence="8" type="ORF">B1A74_05595</name>
</gene>
<dbReference type="InterPro" id="IPR000160">
    <property type="entry name" value="GGDEF_dom"/>
</dbReference>
<dbReference type="SUPFAM" id="SSF55073">
    <property type="entry name" value="Nucleotide cyclase"/>
    <property type="match status" value="1"/>
</dbReference>
<dbReference type="SMART" id="SM00267">
    <property type="entry name" value="GGDEF"/>
    <property type="match status" value="1"/>
</dbReference>
<dbReference type="InterPro" id="IPR036097">
    <property type="entry name" value="HisK_dim/P_sf"/>
</dbReference>
<evidence type="ECO:0000259" key="6">
    <source>
        <dbReference type="PROSITE" id="PS50110"/>
    </source>
</evidence>
<name>A0A1V2ZZ87_9GAMM</name>
<evidence type="ECO:0008006" key="10">
    <source>
        <dbReference type="Google" id="ProtNLM"/>
    </source>
</evidence>
<evidence type="ECO:0000259" key="7">
    <source>
        <dbReference type="PROSITE" id="PS50887"/>
    </source>
</evidence>
<dbReference type="InterPro" id="IPR029787">
    <property type="entry name" value="Nucleotide_cyclase"/>
</dbReference>
<dbReference type="CDD" id="cd01949">
    <property type="entry name" value="GGDEF"/>
    <property type="match status" value="1"/>
</dbReference>
<evidence type="ECO:0000313" key="9">
    <source>
        <dbReference type="Proteomes" id="UP000189177"/>
    </source>
</evidence>
<dbReference type="Pfam" id="PF00072">
    <property type="entry name" value="Response_reg"/>
    <property type="match status" value="1"/>
</dbReference>